<accession>A0A843YXR2</accession>
<dbReference type="GO" id="GO:0016811">
    <property type="term" value="F:hydrolase activity, acting on carbon-nitrogen (but not peptide) bonds, in linear amides"/>
    <property type="evidence" value="ECO:0007669"/>
    <property type="project" value="TreeGrafter"/>
</dbReference>
<dbReference type="PANTHER" id="PTHR12993">
    <property type="entry name" value="N-ACETYLGLUCOSAMINYL-PHOSPHATIDYLINOSITOL DE-N-ACETYLASE-RELATED"/>
    <property type="match status" value="1"/>
</dbReference>
<evidence type="ECO:0000313" key="2">
    <source>
        <dbReference type="EMBL" id="MQR02454.1"/>
    </source>
</evidence>
<dbReference type="AlphaFoldDB" id="A0A843YXR2"/>
<dbReference type="SUPFAM" id="SSF102588">
    <property type="entry name" value="LmbE-like"/>
    <property type="match status" value="1"/>
</dbReference>
<dbReference type="InterPro" id="IPR024078">
    <property type="entry name" value="LmbE-like_dom_sf"/>
</dbReference>
<keyword evidence="1" id="KW-0472">Membrane</keyword>
<dbReference type="Pfam" id="PF02585">
    <property type="entry name" value="PIG-L"/>
    <property type="match status" value="1"/>
</dbReference>
<protein>
    <recommendedName>
        <fullName evidence="4">PIG-L family deacetylase</fullName>
    </recommendedName>
</protein>
<comment type="caution">
    <text evidence="2">The sequence shown here is derived from an EMBL/GenBank/DDBJ whole genome shotgun (WGS) entry which is preliminary data.</text>
</comment>
<evidence type="ECO:0000313" key="3">
    <source>
        <dbReference type="Proteomes" id="UP000451565"/>
    </source>
</evidence>
<proteinExistence type="predicted"/>
<organism evidence="2 3">
    <name type="scientific">Glaciimonas soli</name>
    <dbReference type="NCBI Taxonomy" id="2590999"/>
    <lineage>
        <taxon>Bacteria</taxon>
        <taxon>Pseudomonadati</taxon>
        <taxon>Pseudomonadota</taxon>
        <taxon>Betaproteobacteria</taxon>
        <taxon>Burkholderiales</taxon>
        <taxon>Oxalobacteraceae</taxon>
        <taxon>Glaciimonas</taxon>
    </lineage>
</organism>
<gene>
    <name evidence="2" type="ORF">GEV47_17395</name>
</gene>
<name>A0A843YXR2_9BURK</name>
<dbReference type="Gene3D" id="3.40.50.10320">
    <property type="entry name" value="LmbE-like"/>
    <property type="match status" value="1"/>
</dbReference>
<feature type="transmembrane region" description="Helical" evidence="1">
    <location>
        <begin position="72"/>
        <end position="95"/>
    </location>
</feature>
<keyword evidence="1" id="KW-0812">Transmembrane</keyword>
<dbReference type="PANTHER" id="PTHR12993:SF30">
    <property type="entry name" value="N-ACETYL-ALPHA-D-GLUCOSAMINYL L-MALATE DEACETYLASE 1"/>
    <property type="match status" value="1"/>
</dbReference>
<dbReference type="InterPro" id="IPR003737">
    <property type="entry name" value="GlcNAc_PI_deacetylase-related"/>
</dbReference>
<feature type="transmembrane region" description="Helical" evidence="1">
    <location>
        <begin position="47"/>
        <end position="66"/>
    </location>
</feature>
<dbReference type="EMBL" id="WINI01000009">
    <property type="protein sequence ID" value="MQR02454.1"/>
    <property type="molecule type" value="Genomic_DNA"/>
</dbReference>
<keyword evidence="3" id="KW-1185">Reference proteome</keyword>
<dbReference type="OrthoDB" id="9816564at2"/>
<reference evidence="2 3" key="1">
    <citation type="submission" date="2019-10" db="EMBL/GenBank/DDBJ databases">
        <title>Glaciimonas soli sp. nov., a psychrophilic bacterium isolated from the forest soil of a high elevation mountain in Taiwan.</title>
        <authorList>
            <person name="Wang L.-T."/>
            <person name="Shieh W.Y."/>
        </authorList>
    </citation>
    <scope>NUCLEOTIDE SEQUENCE [LARGE SCALE GENOMIC DNA]</scope>
    <source>
        <strain evidence="2 3">GS1</strain>
    </source>
</reference>
<evidence type="ECO:0000256" key="1">
    <source>
        <dbReference type="SAM" id="Phobius"/>
    </source>
</evidence>
<keyword evidence="1" id="KW-1133">Transmembrane helix</keyword>
<feature type="transmembrane region" description="Helical" evidence="1">
    <location>
        <begin position="6"/>
        <end position="27"/>
    </location>
</feature>
<sequence length="311" mass="34829">MFMFSIQEAILLCIYSIILLLVAYQLFRFRLVLMGLPAPARRAISALPLLAVLMPANGAFEFASAIHPALSIFYALQLASFIVLAFIIFNLIWLIRFMSKPQKKLVVLAVGAHPDDIELGCGAALLRYKVEGHETHGIIFSAGEVGVINPLGIKDNPRKKEAEKGGRVMKLDSLTVHAFPDTKLGSRQDDIKHVIEEVTRQLHPDVVFTHNRHDFHCDHHAVFLATMEAARGVPTILCYENPNTPPDFQPNCYIDVSLYLEYKIKALKCHVSQTAYRSYLEEDVIHSLARVRGGQARIHAAEAFEAVRFTV</sequence>
<evidence type="ECO:0008006" key="4">
    <source>
        <dbReference type="Google" id="ProtNLM"/>
    </source>
</evidence>
<dbReference type="Proteomes" id="UP000451565">
    <property type="component" value="Unassembled WGS sequence"/>
</dbReference>